<feature type="compositionally biased region" description="Polar residues" evidence="1">
    <location>
        <begin position="185"/>
        <end position="200"/>
    </location>
</feature>
<dbReference type="Proteomes" id="UP001215280">
    <property type="component" value="Unassembled WGS sequence"/>
</dbReference>
<feature type="compositionally biased region" description="Polar residues" evidence="1">
    <location>
        <begin position="272"/>
        <end position="282"/>
    </location>
</feature>
<proteinExistence type="predicted"/>
<evidence type="ECO:0000313" key="2">
    <source>
        <dbReference type="EMBL" id="KAJ7744734.1"/>
    </source>
</evidence>
<evidence type="ECO:0000313" key="3">
    <source>
        <dbReference type="Proteomes" id="UP001215280"/>
    </source>
</evidence>
<feature type="compositionally biased region" description="Polar residues" evidence="1">
    <location>
        <begin position="223"/>
        <end position="241"/>
    </location>
</feature>
<feature type="compositionally biased region" description="Polar residues" evidence="1">
    <location>
        <begin position="247"/>
        <end position="261"/>
    </location>
</feature>
<reference evidence="2" key="1">
    <citation type="submission" date="2023-03" db="EMBL/GenBank/DDBJ databases">
        <title>Massive genome expansion in bonnet fungi (Mycena s.s.) driven by repeated elements and novel gene families across ecological guilds.</title>
        <authorList>
            <consortium name="Lawrence Berkeley National Laboratory"/>
            <person name="Harder C.B."/>
            <person name="Miyauchi S."/>
            <person name="Viragh M."/>
            <person name="Kuo A."/>
            <person name="Thoen E."/>
            <person name="Andreopoulos B."/>
            <person name="Lu D."/>
            <person name="Skrede I."/>
            <person name="Drula E."/>
            <person name="Henrissat B."/>
            <person name="Morin E."/>
            <person name="Kohler A."/>
            <person name="Barry K."/>
            <person name="LaButti K."/>
            <person name="Morin E."/>
            <person name="Salamov A."/>
            <person name="Lipzen A."/>
            <person name="Mereny Z."/>
            <person name="Hegedus B."/>
            <person name="Baldrian P."/>
            <person name="Stursova M."/>
            <person name="Weitz H."/>
            <person name="Taylor A."/>
            <person name="Grigoriev I.V."/>
            <person name="Nagy L.G."/>
            <person name="Martin F."/>
            <person name="Kauserud H."/>
        </authorList>
    </citation>
    <scope>NUCLEOTIDE SEQUENCE</scope>
    <source>
        <strain evidence="2">CBHHK188m</strain>
    </source>
</reference>
<name>A0AAD7IL72_9AGAR</name>
<protein>
    <submittedName>
        <fullName evidence="2">Uncharacterized protein</fullName>
    </submittedName>
</protein>
<comment type="caution">
    <text evidence="2">The sequence shown here is derived from an EMBL/GenBank/DDBJ whole genome shotgun (WGS) entry which is preliminary data.</text>
</comment>
<organism evidence="2 3">
    <name type="scientific">Mycena maculata</name>
    <dbReference type="NCBI Taxonomy" id="230809"/>
    <lineage>
        <taxon>Eukaryota</taxon>
        <taxon>Fungi</taxon>
        <taxon>Dikarya</taxon>
        <taxon>Basidiomycota</taxon>
        <taxon>Agaricomycotina</taxon>
        <taxon>Agaricomycetes</taxon>
        <taxon>Agaricomycetidae</taxon>
        <taxon>Agaricales</taxon>
        <taxon>Marasmiineae</taxon>
        <taxon>Mycenaceae</taxon>
        <taxon>Mycena</taxon>
    </lineage>
</organism>
<dbReference type="EMBL" id="JARJLG010000106">
    <property type="protein sequence ID" value="KAJ7744734.1"/>
    <property type="molecule type" value="Genomic_DNA"/>
</dbReference>
<feature type="region of interest" description="Disordered" evidence="1">
    <location>
        <begin position="322"/>
        <end position="372"/>
    </location>
</feature>
<feature type="compositionally biased region" description="Low complexity" evidence="1">
    <location>
        <begin position="348"/>
        <end position="371"/>
    </location>
</feature>
<accession>A0AAD7IL72</accession>
<gene>
    <name evidence="2" type="ORF">DFH07DRAFT_834228</name>
</gene>
<dbReference type="AlphaFoldDB" id="A0AAD7IL72"/>
<evidence type="ECO:0000256" key="1">
    <source>
        <dbReference type="SAM" id="MobiDB-lite"/>
    </source>
</evidence>
<sequence length="457" mass="49429">MADDAGYESSTGQRDIPKFWNFKNGIPIQQNVEIPRWRHIRTLNHKGRAICRIMYNNGWNLTQISFIFGLNNSNATHRAVVNNYSPSDNVAEDYHYADLHDPEFRMNLLPGNQPTVIDLSISDDEDTKVGILDNPDAVAAGVPLDTLPAGSRGGRLMRDAKAKCLTQMQDDSDGEEELQRPFNRPSATGMASTNHSQANQKIPVRRPIQASRGESGRQPDNVPLNSAQGSPASSSPLTPESSAGHGNKQNGHQGSSTGITQKRTHQQESDYFDNSQGSTSASPALKRPRQTNIDSGFPARHIAASQSFGALRAAQPVTRQPFPSRRFLVPKPSGVRTRLPASGAACVPGTTSTAPITTATTTQPQAPTPNTHSDLDAFLHNIMGTDLSAHRGLFIAQGFNMDMMRIIACWTEDAKERALDELLLDGGGGLKGRKGLSPLELFSLKDALAKLGQAGPN</sequence>
<feature type="region of interest" description="Disordered" evidence="1">
    <location>
        <begin position="168"/>
        <end position="295"/>
    </location>
</feature>
<keyword evidence="3" id="KW-1185">Reference proteome</keyword>